<keyword evidence="2" id="KW-1185">Reference proteome</keyword>
<gene>
    <name evidence="1" type="ORF">F4820DRAFT_414938</name>
</gene>
<protein>
    <submittedName>
        <fullName evidence="1">Uncharacterized protein</fullName>
    </submittedName>
</protein>
<comment type="caution">
    <text evidence="1">The sequence shown here is derived from an EMBL/GenBank/DDBJ whole genome shotgun (WGS) entry which is preliminary data.</text>
</comment>
<evidence type="ECO:0000313" key="1">
    <source>
        <dbReference type="EMBL" id="KAI4867112.1"/>
    </source>
</evidence>
<name>A0ACB9Z5X4_9PEZI</name>
<accession>A0ACB9Z5X4</accession>
<sequence>MENNAWKYQDYLCSVCGLPLRSPHCGTEEFLEDRSHPGFDTEDAIAKLTKGELWLDDAMLLCDPDDEVAHMIPSFSYENLRDYAMQHLDTHTSLPPPLEPPAKSNIEEFKAEHMGGPCFYLYDLGGIKREVNVNHWDFPTFDGRSYIPIHSACLGMAKKVIRHSSHKYLGSIRSLFLALRWRHAVSNMFGTARAEANYMLAPTRWYLSRVSFWEYGAYDEDGTSDRAEWPGPTHDPEFNLLYTFLSDPIEIEDLTDTILSNLEPCRRDAVRDDATHLQNSLAALPEDIFQVVLSQLRSFRDLPRRATYSIPQHYWKNELILGGKGLLPWLWDIDPDKVNCKADEPCPGGEDFEWNWELLVRQLSRNVDGGIGLDIPGHDVADAISTVFTHNVGTCTYTGYHNDLRYVPRGLHNRRRIWQLLEEMFVGDQLPLEGKPDRDRKHVPPRQKCVQLPWTKEGDLRDSAIWLPTIKRNGAFIRLIGGQVYSTTSKSPLQYWQTPEFRRENGEEADEPVKPASATEVLEVIRKLGYPV</sequence>
<dbReference type="EMBL" id="MU393451">
    <property type="protein sequence ID" value="KAI4867112.1"/>
    <property type="molecule type" value="Genomic_DNA"/>
</dbReference>
<reference evidence="1 2" key="1">
    <citation type="journal article" date="2022" name="New Phytol.">
        <title>Ecological generalism drives hyperdiversity of secondary metabolite gene clusters in xylarialean endophytes.</title>
        <authorList>
            <person name="Franco M.E.E."/>
            <person name="Wisecaver J.H."/>
            <person name="Arnold A.E."/>
            <person name="Ju Y.M."/>
            <person name="Slot J.C."/>
            <person name="Ahrendt S."/>
            <person name="Moore L.P."/>
            <person name="Eastman K.E."/>
            <person name="Scott K."/>
            <person name="Konkel Z."/>
            <person name="Mondo S.J."/>
            <person name="Kuo A."/>
            <person name="Hayes R.D."/>
            <person name="Haridas S."/>
            <person name="Andreopoulos B."/>
            <person name="Riley R."/>
            <person name="LaButti K."/>
            <person name="Pangilinan J."/>
            <person name="Lipzen A."/>
            <person name="Amirebrahimi M."/>
            <person name="Yan J."/>
            <person name="Adam C."/>
            <person name="Keymanesh K."/>
            <person name="Ng V."/>
            <person name="Louie K."/>
            <person name="Northen T."/>
            <person name="Drula E."/>
            <person name="Henrissat B."/>
            <person name="Hsieh H.M."/>
            <person name="Youens-Clark K."/>
            <person name="Lutzoni F."/>
            <person name="Miadlikowska J."/>
            <person name="Eastwood D.C."/>
            <person name="Hamelin R.C."/>
            <person name="Grigoriev I.V."/>
            <person name="U'Ren J.M."/>
        </authorList>
    </citation>
    <scope>NUCLEOTIDE SEQUENCE [LARGE SCALE GENOMIC DNA]</scope>
    <source>
        <strain evidence="1 2">CBS 119005</strain>
    </source>
</reference>
<dbReference type="Proteomes" id="UP001497700">
    <property type="component" value="Unassembled WGS sequence"/>
</dbReference>
<proteinExistence type="predicted"/>
<evidence type="ECO:0000313" key="2">
    <source>
        <dbReference type="Proteomes" id="UP001497700"/>
    </source>
</evidence>
<organism evidence="1 2">
    <name type="scientific">Hypoxylon rubiginosum</name>
    <dbReference type="NCBI Taxonomy" id="110542"/>
    <lineage>
        <taxon>Eukaryota</taxon>
        <taxon>Fungi</taxon>
        <taxon>Dikarya</taxon>
        <taxon>Ascomycota</taxon>
        <taxon>Pezizomycotina</taxon>
        <taxon>Sordariomycetes</taxon>
        <taxon>Xylariomycetidae</taxon>
        <taxon>Xylariales</taxon>
        <taxon>Hypoxylaceae</taxon>
        <taxon>Hypoxylon</taxon>
    </lineage>
</organism>